<evidence type="ECO:0000256" key="1">
    <source>
        <dbReference type="SAM" id="MobiDB-lite"/>
    </source>
</evidence>
<dbReference type="EMBL" id="KL659387">
    <property type="protein sequence ID" value="KFA69650.1"/>
    <property type="molecule type" value="Genomic_DNA"/>
</dbReference>
<feature type="region of interest" description="Disordered" evidence="1">
    <location>
        <begin position="1"/>
        <end position="40"/>
    </location>
</feature>
<dbReference type="InParanoid" id="A0A084R0B5"/>
<accession>A0A084R0B5</accession>
<proteinExistence type="predicted"/>
<feature type="compositionally biased region" description="Basic and acidic residues" evidence="1">
    <location>
        <begin position="17"/>
        <end position="40"/>
    </location>
</feature>
<dbReference type="HOGENOM" id="CLU_118689_0_0_1"/>
<dbReference type="STRING" id="1283841.A0A084R0B5"/>
<organism evidence="2 3">
    <name type="scientific">Stachybotrys chlorohalonatus (strain IBT 40285)</name>
    <dbReference type="NCBI Taxonomy" id="1283841"/>
    <lineage>
        <taxon>Eukaryota</taxon>
        <taxon>Fungi</taxon>
        <taxon>Dikarya</taxon>
        <taxon>Ascomycota</taxon>
        <taxon>Pezizomycotina</taxon>
        <taxon>Sordariomycetes</taxon>
        <taxon>Hypocreomycetidae</taxon>
        <taxon>Hypocreales</taxon>
        <taxon>Stachybotryaceae</taxon>
        <taxon>Stachybotrys</taxon>
    </lineage>
</organism>
<gene>
    <name evidence="2" type="ORF">S40285_04057</name>
</gene>
<feature type="compositionally biased region" description="Basic and acidic residues" evidence="1">
    <location>
        <begin position="1"/>
        <end position="10"/>
    </location>
</feature>
<sequence>MDQPRDDRTRRYPSRKTHAEPWRHIEADDRRHSRPAPRDADKIHKRVHVPWHLDISHGDLQKIIAGFRPRDMDDKWAAVTKGPDEQGIFTVIMQRSWTGNLVLALKVRTELNYRGKVRGDRPVQTTEILFESQHFGDLLDQTPEQEAKELVRWLCKGLLDVKLPSKALP</sequence>
<name>A0A084R0B5_STAC4</name>
<reference evidence="2 3" key="1">
    <citation type="journal article" date="2014" name="BMC Genomics">
        <title>Comparative genome sequencing reveals chemotype-specific gene clusters in the toxigenic black mold Stachybotrys.</title>
        <authorList>
            <person name="Semeiks J."/>
            <person name="Borek D."/>
            <person name="Otwinowski Z."/>
            <person name="Grishin N.V."/>
        </authorList>
    </citation>
    <scope>NUCLEOTIDE SEQUENCE [LARGE SCALE GENOMIC DNA]</scope>
    <source>
        <strain evidence="2 3">IBT 40285</strain>
    </source>
</reference>
<dbReference type="Proteomes" id="UP000028524">
    <property type="component" value="Unassembled WGS sequence"/>
</dbReference>
<keyword evidence="3" id="KW-1185">Reference proteome</keyword>
<dbReference type="AlphaFoldDB" id="A0A084R0B5"/>
<dbReference type="OrthoDB" id="4521980at2759"/>
<protein>
    <submittedName>
        <fullName evidence="2">Uncharacterized protein</fullName>
    </submittedName>
</protein>
<evidence type="ECO:0000313" key="3">
    <source>
        <dbReference type="Proteomes" id="UP000028524"/>
    </source>
</evidence>
<evidence type="ECO:0000313" key="2">
    <source>
        <dbReference type="EMBL" id="KFA69650.1"/>
    </source>
</evidence>